<feature type="region of interest" description="Disordered" evidence="1">
    <location>
        <begin position="41"/>
        <end position="85"/>
    </location>
</feature>
<accession>A0A382IXR0</accession>
<sequence length="133" mass="14673">MTEDLTQGLYIAVIAIGLVFTATATFFLILVLLKWIFPTPDQTEGNSGNNPQLINYDQNSEYDEPDDRAAEAEGPQSQPSNQQLGPKIAAAAVAIYLEMNRQEPPYQDKTDHSRDTPTISKSSWGNVGRSLLM</sequence>
<proteinExistence type="predicted"/>
<gene>
    <name evidence="3" type="ORF">METZ01_LOCUS257270</name>
</gene>
<feature type="compositionally biased region" description="Basic and acidic residues" evidence="1">
    <location>
        <begin position="106"/>
        <end position="115"/>
    </location>
</feature>
<feature type="compositionally biased region" description="Polar residues" evidence="1">
    <location>
        <begin position="75"/>
        <end position="84"/>
    </location>
</feature>
<feature type="compositionally biased region" description="Polar residues" evidence="1">
    <location>
        <begin position="41"/>
        <end position="59"/>
    </location>
</feature>
<protein>
    <submittedName>
        <fullName evidence="3">Uncharacterized protein</fullName>
    </submittedName>
</protein>
<evidence type="ECO:0000313" key="3">
    <source>
        <dbReference type="EMBL" id="SVC04416.1"/>
    </source>
</evidence>
<keyword evidence="2" id="KW-1133">Transmembrane helix</keyword>
<reference evidence="3" key="1">
    <citation type="submission" date="2018-05" db="EMBL/GenBank/DDBJ databases">
        <authorList>
            <person name="Lanie J.A."/>
            <person name="Ng W.-L."/>
            <person name="Kazmierczak K.M."/>
            <person name="Andrzejewski T.M."/>
            <person name="Davidsen T.M."/>
            <person name="Wayne K.J."/>
            <person name="Tettelin H."/>
            <person name="Glass J.I."/>
            <person name="Rusch D."/>
            <person name="Podicherti R."/>
            <person name="Tsui H.-C.T."/>
            <person name="Winkler M.E."/>
        </authorList>
    </citation>
    <scope>NUCLEOTIDE SEQUENCE</scope>
</reference>
<dbReference type="EMBL" id="UINC01070342">
    <property type="protein sequence ID" value="SVC04416.1"/>
    <property type="molecule type" value="Genomic_DNA"/>
</dbReference>
<feature type="region of interest" description="Disordered" evidence="1">
    <location>
        <begin position="102"/>
        <end position="133"/>
    </location>
</feature>
<feature type="transmembrane region" description="Helical" evidence="2">
    <location>
        <begin position="12"/>
        <end position="33"/>
    </location>
</feature>
<evidence type="ECO:0000256" key="2">
    <source>
        <dbReference type="SAM" id="Phobius"/>
    </source>
</evidence>
<evidence type="ECO:0000256" key="1">
    <source>
        <dbReference type="SAM" id="MobiDB-lite"/>
    </source>
</evidence>
<keyword evidence="2" id="KW-0472">Membrane</keyword>
<dbReference type="AlphaFoldDB" id="A0A382IXR0"/>
<feature type="non-terminal residue" evidence="3">
    <location>
        <position position="133"/>
    </location>
</feature>
<keyword evidence="2" id="KW-0812">Transmembrane</keyword>
<name>A0A382IXR0_9ZZZZ</name>
<organism evidence="3">
    <name type="scientific">marine metagenome</name>
    <dbReference type="NCBI Taxonomy" id="408172"/>
    <lineage>
        <taxon>unclassified sequences</taxon>
        <taxon>metagenomes</taxon>
        <taxon>ecological metagenomes</taxon>
    </lineage>
</organism>
<feature type="compositionally biased region" description="Polar residues" evidence="1">
    <location>
        <begin position="116"/>
        <end position="125"/>
    </location>
</feature>